<name>A0ABV1LPR2_9BURK</name>
<dbReference type="Proteomes" id="UP001469089">
    <property type="component" value="Unassembled WGS sequence"/>
</dbReference>
<comment type="caution">
    <text evidence="1">The sequence shown here is derived from an EMBL/GenBank/DDBJ whole genome shotgun (WGS) entry which is preliminary data.</text>
</comment>
<dbReference type="EMBL" id="JAOALG010000001">
    <property type="protein sequence ID" value="MEQ5841314.1"/>
    <property type="molecule type" value="Genomic_DNA"/>
</dbReference>
<sequence length="78" mass="8393">MRTTLDIDDDVLAVVRSRAEREHSSIGRVLSELARTALQPPGGVASPAMRNGLPMLQAAAGNRTVTLDLVNQLRDETP</sequence>
<accession>A0ABV1LPR2</accession>
<proteinExistence type="predicted"/>
<dbReference type="RefSeq" id="WP_349543249.1">
    <property type="nucleotide sequence ID" value="NZ_JAOALG010000001.1"/>
</dbReference>
<reference evidence="1 2" key="1">
    <citation type="journal article" date="2024" name="Chem. Sci.">
        <title>Discovery of a lagriamide polyketide by integrated genome mining, isotopic labeling, and untargeted metabolomics.</title>
        <authorList>
            <person name="Fergusson C.H."/>
            <person name="Saulog J."/>
            <person name="Paulo B.S."/>
            <person name="Wilson D.M."/>
            <person name="Liu D.Y."/>
            <person name="Morehouse N.J."/>
            <person name="Waterworth S."/>
            <person name="Barkei J."/>
            <person name="Gray C.A."/>
            <person name="Kwan J.C."/>
            <person name="Eustaquio A.S."/>
            <person name="Linington R.G."/>
        </authorList>
    </citation>
    <scope>NUCLEOTIDE SEQUENCE [LARGE SCALE GENOMIC DNA]</scope>
    <source>
        <strain evidence="1 2">RL17-338-BIF-B</strain>
    </source>
</reference>
<gene>
    <name evidence="1" type="ORF">N0A02_17940</name>
</gene>
<keyword evidence="2" id="KW-1185">Reference proteome</keyword>
<evidence type="ECO:0000313" key="2">
    <source>
        <dbReference type="Proteomes" id="UP001469089"/>
    </source>
</evidence>
<protein>
    <submittedName>
        <fullName evidence="1">CopG family transcriptional regulator</fullName>
    </submittedName>
</protein>
<evidence type="ECO:0000313" key="1">
    <source>
        <dbReference type="EMBL" id="MEQ5841314.1"/>
    </source>
</evidence>
<organism evidence="1 2">
    <name type="scientific">Paraburkholderia acidicola</name>
    <dbReference type="NCBI Taxonomy" id="1912599"/>
    <lineage>
        <taxon>Bacteria</taxon>
        <taxon>Pseudomonadati</taxon>
        <taxon>Pseudomonadota</taxon>
        <taxon>Betaproteobacteria</taxon>
        <taxon>Burkholderiales</taxon>
        <taxon>Burkholderiaceae</taxon>
        <taxon>Paraburkholderia</taxon>
    </lineage>
</organism>